<dbReference type="GeneID" id="55967640"/>
<evidence type="ECO:0000256" key="4">
    <source>
        <dbReference type="ARBA" id="ARBA00023136"/>
    </source>
</evidence>
<protein>
    <recommendedName>
        <fullName evidence="7">Rhodopsin domain-containing protein</fullName>
    </recommendedName>
</protein>
<proteinExistence type="inferred from homology"/>
<evidence type="ECO:0000313" key="9">
    <source>
        <dbReference type="Proteomes" id="UP000749293"/>
    </source>
</evidence>
<dbReference type="AlphaFoldDB" id="A0A9P4Z3X4"/>
<evidence type="ECO:0000256" key="3">
    <source>
        <dbReference type="ARBA" id="ARBA00022989"/>
    </source>
</evidence>
<gene>
    <name evidence="8" type="ORF">GMORB2_1410</name>
</gene>
<keyword evidence="9" id="KW-1185">Reference proteome</keyword>
<evidence type="ECO:0000256" key="2">
    <source>
        <dbReference type="ARBA" id="ARBA00022692"/>
    </source>
</evidence>
<keyword evidence="2 6" id="KW-0812">Transmembrane</keyword>
<keyword evidence="3 6" id="KW-1133">Transmembrane helix</keyword>
<feature type="transmembrane region" description="Helical" evidence="6">
    <location>
        <begin position="12"/>
        <end position="39"/>
    </location>
</feature>
<dbReference type="PANTHER" id="PTHR33048:SF15">
    <property type="entry name" value="INTEGRAL MEMBRANE PROTEIN"/>
    <property type="match status" value="1"/>
</dbReference>
<evidence type="ECO:0000259" key="7">
    <source>
        <dbReference type="Pfam" id="PF20684"/>
    </source>
</evidence>
<dbReference type="InterPro" id="IPR049326">
    <property type="entry name" value="Rhodopsin_dom_fungi"/>
</dbReference>
<reference evidence="8" key="1">
    <citation type="submission" date="2020-03" db="EMBL/GenBank/DDBJ databases">
        <title>Site-based positive gene gene selection in Geosmithia morbida across the United States reveals a broad range of putative effectors and factors for local host and environmental adapation.</title>
        <authorList>
            <person name="Onufrak A."/>
            <person name="Murdoch R.W."/>
            <person name="Gazis R."/>
            <person name="Huff M."/>
            <person name="Staton M."/>
            <person name="Klingeman W."/>
            <person name="Hadziabdic D."/>
        </authorList>
    </citation>
    <scope>NUCLEOTIDE SEQUENCE</scope>
    <source>
        <strain evidence="8">1262</strain>
    </source>
</reference>
<feature type="transmembrane region" description="Helical" evidence="6">
    <location>
        <begin position="257"/>
        <end position="277"/>
    </location>
</feature>
<dbReference type="RefSeq" id="XP_035324816.1">
    <property type="nucleotide sequence ID" value="XM_035463392.1"/>
</dbReference>
<comment type="subcellular location">
    <subcellularLocation>
        <location evidence="1">Membrane</location>
        <topology evidence="1">Multi-pass membrane protein</topology>
    </subcellularLocation>
</comment>
<dbReference type="GO" id="GO:0016020">
    <property type="term" value="C:membrane"/>
    <property type="evidence" value="ECO:0007669"/>
    <property type="project" value="UniProtKB-SubCell"/>
</dbReference>
<evidence type="ECO:0000313" key="8">
    <source>
        <dbReference type="EMBL" id="KAF4126164.1"/>
    </source>
</evidence>
<evidence type="ECO:0000256" key="1">
    <source>
        <dbReference type="ARBA" id="ARBA00004141"/>
    </source>
</evidence>
<comment type="caution">
    <text evidence="8">The sequence shown here is derived from an EMBL/GenBank/DDBJ whole genome shotgun (WGS) entry which is preliminary data.</text>
</comment>
<name>A0A9P4Z3X4_9HYPO</name>
<evidence type="ECO:0000256" key="5">
    <source>
        <dbReference type="ARBA" id="ARBA00038359"/>
    </source>
</evidence>
<sequence length="363" mass="39486">MVDYDWEPIKPVGFAASMLGVTIMFTAICLPIFVVRIWIRISYGPYLLAEDYLMSVGVFLNMIHNGIVLWSVFAGVGTPDSKLSPGEDDSGSENSLPISLLLLLLLLLDKVSGQLTAATVFWQIFYVTSSLMIKTSIAVQISRIATQRLYKIFLYILIAMTAAATLIGMVVVLARCRPVSASWTGDGKCLDQSLIIALTYVVASIATIVRLPYSSAYSAKHNSLCQSKNKVLPLPEPLRLHREVESANSREVGIGHIIIWTVVECSLGIIAGCLPMLRRLFKDFSTDHSHNKGGYTRQGEINELATVGKLSSGKNRNAAVEVTVYTKGENDGSAQGAGSDAGSTNHIIRVTRSVRQTSASIDR</sequence>
<comment type="similarity">
    <text evidence="5">Belongs to the SAT4 family.</text>
</comment>
<dbReference type="EMBL" id="JAANYQ010000002">
    <property type="protein sequence ID" value="KAF4126164.1"/>
    <property type="molecule type" value="Genomic_DNA"/>
</dbReference>
<dbReference type="PANTHER" id="PTHR33048">
    <property type="entry name" value="PTH11-LIKE INTEGRAL MEMBRANE PROTEIN (AFU_ORTHOLOGUE AFUA_5G11245)"/>
    <property type="match status" value="1"/>
</dbReference>
<feature type="transmembrane region" description="Helical" evidence="6">
    <location>
        <begin position="194"/>
        <end position="213"/>
    </location>
</feature>
<dbReference type="OrthoDB" id="3897607at2759"/>
<dbReference type="Proteomes" id="UP000749293">
    <property type="component" value="Unassembled WGS sequence"/>
</dbReference>
<feature type="transmembrane region" description="Helical" evidence="6">
    <location>
        <begin position="51"/>
        <end position="74"/>
    </location>
</feature>
<feature type="transmembrane region" description="Helical" evidence="6">
    <location>
        <begin position="152"/>
        <end position="174"/>
    </location>
</feature>
<evidence type="ECO:0000256" key="6">
    <source>
        <dbReference type="SAM" id="Phobius"/>
    </source>
</evidence>
<dbReference type="InterPro" id="IPR052337">
    <property type="entry name" value="SAT4-like"/>
</dbReference>
<keyword evidence="4 6" id="KW-0472">Membrane</keyword>
<feature type="domain" description="Rhodopsin" evidence="7">
    <location>
        <begin position="35"/>
        <end position="205"/>
    </location>
</feature>
<accession>A0A9P4Z3X4</accession>
<organism evidence="8 9">
    <name type="scientific">Geosmithia morbida</name>
    <dbReference type="NCBI Taxonomy" id="1094350"/>
    <lineage>
        <taxon>Eukaryota</taxon>
        <taxon>Fungi</taxon>
        <taxon>Dikarya</taxon>
        <taxon>Ascomycota</taxon>
        <taxon>Pezizomycotina</taxon>
        <taxon>Sordariomycetes</taxon>
        <taxon>Hypocreomycetidae</taxon>
        <taxon>Hypocreales</taxon>
        <taxon>Bionectriaceae</taxon>
        <taxon>Geosmithia</taxon>
    </lineage>
</organism>
<dbReference type="Pfam" id="PF20684">
    <property type="entry name" value="Fung_rhodopsin"/>
    <property type="match status" value="1"/>
</dbReference>